<sequence>MLMVAAAVLVHELGHIFVARTIGVKVWEVEFFPFGGQAKIEDFTGLHPDREIYVALAGPAASLFTAVVFYFLTGKNLHYFVKVNLLLAAFNMLPALPLDGGRILRAFLSRLLGYRKATQAAAFSGVFLAFLLMVCGGYCMVYGDLRGVNYAVIGGFLFWGAQREKWLLNYAFMRFLVNKKRELAGKGFMKSRQLVSYPDTEIKKILSTLKPEEYTLVVVVDKEQHILGMCGEAELIECILNKGPSATLKDL</sequence>
<evidence type="ECO:0000256" key="5">
    <source>
        <dbReference type="ARBA" id="ARBA00022692"/>
    </source>
</evidence>
<keyword evidence="4" id="KW-0645">Protease</keyword>
<keyword evidence="6" id="KW-0479">Metal-binding</keyword>
<evidence type="ECO:0000259" key="13">
    <source>
        <dbReference type="Pfam" id="PF02163"/>
    </source>
</evidence>
<dbReference type="STRING" id="1123382.SAMN02745221_00976"/>
<evidence type="ECO:0000256" key="4">
    <source>
        <dbReference type="ARBA" id="ARBA00022670"/>
    </source>
</evidence>
<protein>
    <submittedName>
        <fullName evidence="14">Stage IV sporulation protein FB</fullName>
    </submittedName>
</protein>
<feature type="transmembrane region" description="Helical" evidence="12">
    <location>
        <begin position="117"/>
        <end position="141"/>
    </location>
</feature>
<keyword evidence="8" id="KW-0862">Zinc</keyword>
<evidence type="ECO:0000256" key="10">
    <source>
        <dbReference type="ARBA" id="ARBA00023049"/>
    </source>
</evidence>
<dbReference type="GO" id="GO:0008237">
    <property type="term" value="F:metallopeptidase activity"/>
    <property type="evidence" value="ECO:0007669"/>
    <property type="project" value="UniProtKB-KW"/>
</dbReference>
<dbReference type="CDD" id="cd06161">
    <property type="entry name" value="S2P-M50_SpoIVFB"/>
    <property type="match status" value="1"/>
</dbReference>
<keyword evidence="7" id="KW-0378">Hydrolase</keyword>
<organism evidence="14 15">
    <name type="scientific">Thermosyntropha lipolytica DSM 11003</name>
    <dbReference type="NCBI Taxonomy" id="1123382"/>
    <lineage>
        <taxon>Bacteria</taxon>
        <taxon>Bacillati</taxon>
        <taxon>Bacillota</taxon>
        <taxon>Clostridia</taxon>
        <taxon>Eubacteriales</taxon>
        <taxon>Syntrophomonadaceae</taxon>
        <taxon>Thermosyntropha</taxon>
    </lineage>
</organism>
<evidence type="ECO:0000256" key="7">
    <source>
        <dbReference type="ARBA" id="ARBA00022801"/>
    </source>
</evidence>
<dbReference type="Pfam" id="PF02163">
    <property type="entry name" value="Peptidase_M50"/>
    <property type="match status" value="2"/>
</dbReference>
<evidence type="ECO:0000256" key="11">
    <source>
        <dbReference type="ARBA" id="ARBA00023136"/>
    </source>
</evidence>
<name>A0A1M5MNG3_9FIRM</name>
<feature type="domain" description="Peptidase M50" evidence="13">
    <location>
        <begin position="2"/>
        <end position="73"/>
    </location>
</feature>
<evidence type="ECO:0000313" key="14">
    <source>
        <dbReference type="EMBL" id="SHG78811.1"/>
    </source>
</evidence>
<feature type="domain" description="Peptidase M50" evidence="13">
    <location>
        <begin position="78"/>
        <end position="132"/>
    </location>
</feature>
<evidence type="ECO:0000256" key="6">
    <source>
        <dbReference type="ARBA" id="ARBA00022723"/>
    </source>
</evidence>
<keyword evidence="5 12" id="KW-0812">Transmembrane</keyword>
<dbReference type="InterPro" id="IPR008915">
    <property type="entry name" value="Peptidase_M50"/>
</dbReference>
<dbReference type="Proteomes" id="UP000242329">
    <property type="component" value="Unassembled WGS sequence"/>
</dbReference>
<comment type="similarity">
    <text evidence="3">Belongs to the peptidase M50B family.</text>
</comment>
<gene>
    <name evidence="14" type="ORF">SAMN02745221_00976</name>
</gene>
<proteinExistence type="inferred from homology"/>
<dbReference type="GO" id="GO:0006508">
    <property type="term" value="P:proteolysis"/>
    <property type="evidence" value="ECO:0007669"/>
    <property type="project" value="UniProtKB-KW"/>
</dbReference>
<dbReference type="PANTHER" id="PTHR39188:SF3">
    <property type="entry name" value="STAGE IV SPORULATION PROTEIN FB"/>
    <property type="match status" value="1"/>
</dbReference>
<feature type="transmembrane region" description="Helical" evidence="12">
    <location>
        <begin position="79"/>
        <end position="97"/>
    </location>
</feature>
<reference evidence="15" key="1">
    <citation type="submission" date="2016-11" db="EMBL/GenBank/DDBJ databases">
        <authorList>
            <person name="Varghese N."/>
            <person name="Submissions S."/>
        </authorList>
    </citation>
    <scope>NUCLEOTIDE SEQUENCE [LARGE SCALE GENOMIC DNA]</scope>
    <source>
        <strain evidence="15">DSM 11003</strain>
    </source>
</reference>
<dbReference type="RefSeq" id="WP_159432306.1">
    <property type="nucleotide sequence ID" value="NZ_FQWY01000012.1"/>
</dbReference>
<keyword evidence="9 12" id="KW-1133">Transmembrane helix</keyword>
<dbReference type="PANTHER" id="PTHR39188">
    <property type="entry name" value="MEMBRANE-ASSOCIATED ZINC METALLOPROTEASE M50B"/>
    <property type="match status" value="1"/>
</dbReference>
<dbReference type="GO" id="GO:0016020">
    <property type="term" value="C:membrane"/>
    <property type="evidence" value="ECO:0007669"/>
    <property type="project" value="UniProtKB-SubCell"/>
</dbReference>
<dbReference type="EMBL" id="FQWY01000012">
    <property type="protein sequence ID" value="SHG78811.1"/>
    <property type="molecule type" value="Genomic_DNA"/>
</dbReference>
<dbReference type="GO" id="GO:0046872">
    <property type="term" value="F:metal ion binding"/>
    <property type="evidence" value="ECO:0007669"/>
    <property type="project" value="UniProtKB-KW"/>
</dbReference>
<comment type="subcellular location">
    <subcellularLocation>
        <location evidence="2">Membrane</location>
        <topology evidence="2">Multi-pass membrane protein</topology>
    </subcellularLocation>
</comment>
<evidence type="ECO:0000256" key="2">
    <source>
        <dbReference type="ARBA" id="ARBA00004141"/>
    </source>
</evidence>
<dbReference type="OrthoDB" id="166377at2"/>
<evidence type="ECO:0000313" key="15">
    <source>
        <dbReference type="Proteomes" id="UP000242329"/>
    </source>
</evidence>
<evidence type="ECO:0000256" key="9">
    <source>
        <dbReference type="ARBA" id="ARBA00022989"/>
    </source>
</evidence>
<comment type="cofactor">
    <cofactor evidence="1">
        <name>Zn(2+)</name>
        <dbReference type="ChEBI" id="CHEBI:29105"/>
    </cofactor>
</comment>
<evidence type="ECO:0000256" key="12">
    <source>
        <dbReference type="SAM" id="Phobius"/>
    </source>
</evidence>
<feature type="transmembrane region" description="Helical" evidence="12">
    <location>
        <begin position="52"/>
        <end position="72"/>
    </location>
</feature>
<dbReference type="AlphaFoldDB" id="A0A1M5MNG3"/>
<evidence type="ECO:0000256" key="1">
    <source>
        <dbReference type="ARBA" id="ARBA00001947"/>
    </source>
</evidence>
<evidence type="ECO:0000256" key="8">
    <source>
        <dbReference type="ARBA" id="ARBA00022833"/>
    </source>
</evidence>
<keyword evidence="11 12" id="KW-0472">Membrane</keyword>
<evidence type="ECO:0000256" key="3">
    <source>
        <dbReference type="ARBA" id="ARBA00007931"/>
    </source>
</evidence>
<accession>A0A1M5MNG3</accession>
<keyword evidence="15" id="KW-1185">Reference proteome</keyword>
<keyword evidence="10" id="KW-0482">Metalloprotease</keyword>